<reference evidence="4 5" key="1">
    <citation type="submission" date="2016-10" db="EMBL/GenBank/DDBJ databases">
        <authorList>
            <person name="de Groot N.N."/>
        </authorList>
    </citation>
    <scope>NUCLEOTIDE SEQUENCE [LARGE SCALE GENOMIC DNA]</scope>
    <source>
        <strain evidence="4 5">CGMCC 1.12097</strain>
    </source>
</reference>
<sequence length="121" mass="13609">METFPTRNFAAAIAVLVLLPGSAWAQAPADTDRYAYGPHMMWWGGGWYAMIFGPLFMILMLAVLIAAVVVLLRWIGGPWQGTVLPHHTPPGRTSLDILKERFARGEIDKDEFEERRRVLGE</sequence>
<feature type="chain" id="PRO_5011706468" evidence="2">
    <location>
        <begin position="26"/>
        <end position="121"/>
    </location>
</feature>
<keyword evidence="2" id="KW-0732">Signal</keyword>
<accession>A0A1G5Z744</accession>
<gene>
    <name evidence="4" type="ORF">SAMN02927914_04379</name>
</gene>
<keyword evidence="1" id="KW-0472">Membrane</keyword>
<organism evidence="4 5">
    <name type="scientific">Mesorhizobium qingshengii</name>
    <dbReference type="NCBI Taxonomy" id="1165689"/>
    <lineage>
        <taxon>Bacteria</taxon>
        <taxon>Pseudomonadati</taxon>
        <taxon>Pseudomonadota</taxon>
        <taxon>Alphaproteobacteria</taxon>
        <taxon>Hyphomicrobiales</taxon>
        <taxon>Phyllobacteriaceae</taxon>
        <taxon>Mesorhizobium</taxon>
    </lineage>
</organism>
<feature type="signal peptide" evidence="2">
    <location>
        <begin position="1"/>
        <end position="25"/>
    </location>
</feature>
<evidence type="ECO:0000259" key="3">
    <source>
        <dbReference type="Pfam" id="PF09851"/>
    </source>
</evidence>
<dbReference type="STRING" id="1165689.SAMN02927914_04379"/>
<proteinExistence type="predicted"/>
<dbReference type="Proteomes" id="UP000198588">
    <property type="component" value="Unassembled WGS sequence"/>
</dbReference>
<feature type="transmembrane region" description="Helical" evidence="1">
    <location>
        <begin position="49"/>
        <end position="72"/>
    </location>
</feature>
<evidence type="ECO:0000256" key="2">
    <source>
        <dbReference type="SAM" id="SignalP"/>
    </source>
</evidence>
<dbReference type="RefSeq" id="WP_091582017.1">
    <property type="nucleotide sequence ID" value="NZ_FMXM01000014.1"/>
</dbReference>
<protein>
    <submittedName>
        <fullName evidence="4">Putative membrane protein</fullName>
    </submittedName>
</protein>
<dbReference type="OrthoDB" id="1123500at2"/>
<dbReference type="AlphaFoldDB" id="A0A1G5Z744"/>
<evidence type="ECO:0000313" key="4">
    <source>
        <dbReference type="EMBL" id="SDA90554.1"/>
    </source>
</evidence>
<evidence type="ECO:0000313" key="5">
    <source>
        <dbReference type="Proteomes" id="UP000198588"/>
    </source>
</evidence>
<dbReference type="EMBL" id="FMXM01000014">
    <property type="protein sequence ID" value="SDA90554.1"/>
    <property type="molecule type" value="Genomic_DNA"/>
</dbReference>
<dbReference type="InterPro" id="IPR018649">
    <property type="entry name" value="SHOCT"/>
</dbReference>
<keyword evidence="1" id="KW-1133">Transmembrane helix</keyword>
<feature type="domain" description="SHOCT" evidence="3">
    <location>
        <begin position="94"/>
        <end position="119"/>
    </location>
</feature>
<keyword evidence="1" id="KW-0812">Transmembrane</keyword>
<name>A0A1G5Z744_9HYPH</name>
<evidence type="ECO:0000256" key="1">
    <source>
        <dbReference type="SAM" id="Phobius"/>
    </source>
</evidence>
<dbReference type="Pfam" id="PF09851">
    <property type="entry name" value="SHOCT"/>
    <property type="match status" value="1"/>
</dbReference>